<dbReference type="EMBL" id="AP023092">
    <property type="protein sequence ID" value="BCE29566.1"/>
    <property type="molecule type" value="Genomic_DNA"/>
</dbReference>
<evidence type="ECO:0000313" key="8">
    <source>
        <dbReference type="EMBL" id="BCE90519.1"/>
    </source>
</evidence>
<evidence type="ECO:0000313" key="1">
    <source>
        <dbReference type="EMBL" id="BCE20747.1"/>
    </source>
</evidence>
<dbReference type="AlphaFoldDB" id="A0A809XNC3"/>
<dbReference type="EMBL" id="AP023094">
    <property type="protein sequence ID" value="BCE46995.1"/>
    <property type="molecule type" value="Genomic_DNA"/>
</dbReference>
<evidence type="ECO:0000313" key="3">
    <source>
        <dbReference type="EMBL" id="BCE38310.1"/>
    </source>
</evidence>
<evidence type="ECO:0000313" key="2">
    <source>
        <dbReference type="EMBL" id="BCE29566.1"/>
    </source>
</evidence>
<gene>
    <name evidence="8" type="ORF">XF10B_33170</name>
    <name evidence="1" type="ORF">XF1B_34280</name>
    <name evidence="2" type="ORF">XF2B_33350</name>
    <name evidence="3" type="ORF">XF3B_33410</name>
    <name evidence="4" type="ORF">XF4B_33440</name>
    <name evidence="5" type="ORF">XF5B_33730</name>
    <name evidence="6" type="ORF">XF6B_33960</name>
    <name evidence="7" type="ORF">XF9B_33270</name>
</gene>
<evidence type="ECO:0000313" key="4">
    <source>
        <dbReference type="EMBL" id="BCE46995.1"/>
    </source>
</evidence>
<evidence type="ECO:0000313" key="6">
    <source>
        <dbReference type="EMBL" id="BCE64597.1"/>
    </source>
</evidence>
<organism evidence="2">
    <name type="scientific">Bradyrhizobium diazoefficiens</name>
    <dbReference type="NCBI Taxonomy" id="1355477"/>
    <lineage>
        <taxon>Bacteria</taxon>
        <taxon>Pseudomonadati</taxon>
        <taxon>Pseudomonadota</taxon>
        <taxon>Alphaproteobacteria</taxon>
        <taxon>Hyphomicrobiales</taxon>
        <taxon>Nitrobacteraceae</taxon>
        <taxon>Bradyrhizobium</taxon>
    </lineage>
</organism>
<name>A0A809XNC3_9BRAD</name>
<evidence type="ECO:0000313" key="7">
    <source>
        <dbReference type="EMBL" id="BCE81906.1"/>
    </source>
</evidence>
<reference evidence="1" key="1">
    <citation type="submission" date="2020-05" db="EMBL/GenBank/DDBJ databases">
        <title>Complete genome sequence of Bradyrhizobium diazoefficiens XF1 isolated from soybean nodule.</title>
        <authorList>
            <person name="Noda R."/>
            <person name="Kakizaki K."/>
            <person name="Minamisawa K."/>
        </authorList>
    </citation>
    <scope>NUCLEOTIDE SEQUENCE</scope>
    <source>
        <strain evidence="1">XF1</strain>
    </source>
</reference>
<sequence>MPELPAPADVLDPPDAGNGPVVLILAMLLAATLTRKLAAESPDVAIENMLMAFHLQDKKYAFPHAIDKMHDFVFSSR</sequence>
<dbReference type="EMBL" id="AP023095">
    <property type="protein sequence ID" value="BCE55861.1"/>
    <property type="molecule type" value="Genomic_DNA"/>
</dbReference>
<dbReference type="EMBL" id="AP023096">
    <property type="protein sequence ID" value="BCE64597.1"/>
    <property type="molecule type" value="Genomic_DNA"/>
</dbReference>
<evidence type="ECO:0000313" key="5">
    <source>
        <dbReference type="EMBL" id="BCE55861.1"/>
    </source>
</evidence>
<dbReference type="EMBL" id="AP023098">
    <property type="protein sequence ID" value="BCE81906.1"/>
    <property type="molecule type" value="Genomic_DNA"/>
</dbReference>
<dbReference type="EMBL" id="AP023099">
    <property type="protein sequence ID" value="BCE90519.1"/>
    <property type="molecule type" value="Genomic_DNA"/>
</dbReference>
<dbReference type="EMBL" id="AP023093">
    <property type="protein sequence ID" value="BCE38310.1"/>
    <property type="molecule type" value="Genomic_DNA"/>
</dbReference>
<reference evidence="4" key="5">
    <citation type="submission" date="2020-05" db="EMBL/GenBank/DDBJ databases">
        <title>Complete genome sequence of Bradyrhizobium diazoefficiens XF4 isolated from soybean nodule.</title>
        <authorList>
            <person name="Noda R."/>
            <person name="Kakizaki K."/>
            <person name="Minamisawa K."/>
        </authorList>
    </citation>
    <scope>NUCLEOTIDE SEQUENCE</scope>
    <source>
        <strain evidence="4">XF4</strain>
    </source>
</reference>
<reference evidence="8" key="2">
    <citation type="submission" date="2020-05" db="EMBL/GenBank/DDBJ databases">
        <title>Complete genome sequence of Bradyrhizobium diazoefficiens XF10 isolated from soybean nodule.</title>
        <authorList>
            <person name="Noda R."/>
            <person name="Kakizaki K."/>
            <person name="Minamisawa K."/>
        </authorList>
    </citation>
    <scope>NUCLEOTIDE SEQUENCE</scope>
    <source>
        <strain evidence="8">XF10</strain>
    </source>
</reference>
<reference evidence="2" key="3">
    <citation type="submission" date="2020-05" db="EMBL/GenBank/DDBJ databases">
        <title>Complete genome sequence of Bradyrhizobium diazoefficiens XF2 isolated from soybean nodule.</title>
        <authorList>
            <person name="Noda R."/>
            <person name="Kakizaki K."/>
            <person name="Minamisawa K."/>
        </authorList>
    </citation>
    <scope>NUCLEOTIDE SEQUENCE</scope>
    <source>
        <strain evidence="2">XF2</strain>
    </source>
</reference>
<accession>A0A809XNC3</accession>
<reference evidence="6" key="7">
    <citation type="submission" date="2020-05" db="EMBL/GenBank/DDBJ databases">
        <title>Complete genome sequence of Bradyrhizobium diazoefficiens XF6 isolated from soybean nodule.</title>
        <authorList>
            <person name="Noda R."/>
            <person name="Kakizaki K."/>
            <person name="Minamisawa K."/>
        </authorList>
    </citation>
    <scope>NUCLEOTIDE SEQUENCE</scope>
    <source>
        <strain evidence="6">XF6</strain>
    </source>
</reference>
<reference evidence="3" key="4">
    <citation type="submission" date="2020-05" db="EMBL/GenBank/DDBJ databases">
        <title>Complete genome sequence of Bradyrhizobium diazoefficiens XF3 isolated from soybean nodule.</title>
        <authorList>
            <person name="Noda R."/>
            <person name="Kakizaki K."/>
            <person name="Minamisawa K."/>
        </authorList>
    </citation>
    <scope>NUCLEOTIDE SEQUENCE</scope>
    <source>
        <strain evidence="3">XF3</strain>
    </source>
</reference>
<proteinExistence type="predicted"/>
<protein>
    <submittedName>
        <fullName evidence="2">Uncharacterized protein</fullName>
    </submittedName>
</protein>
<dbReference type="EMBL" id="AP023091">
    <property type="protein sequence ID" value="BCE20747.1"/>
    <property type="molecule type" value="Genomic_DNA"/>
</dbReference>
<reference evidence="7" key="8">
    <citation type="submission" date="2020-05" db="EMBL/GenBank/DDBJ databases">
        <title>Complete genome sequence of Bradyrhizobium diazoefficiens XF9 isolated from soybean nodule.</title>
        <authorList>
            <person name="Noda R."/>
            <person name="Kakizaki K."/>
            <person name="Minamisawa K."/>
        </authorList>
    </citation>
    <scope>NUCLEOTIDE SEQUENCE</scope>
    <source>
        <strain evidence="7">XF9</strain>
    </source>
</reference>
<reference evidence="5" key="6">
    <citation type="submission" date="2020-05" db="EMBL/GenBank/DDBJ databases">
        <title>Complete genome sequence of Bradyrhizobium diazoefficiens XF5 isolated from soybean nodule.</title>
        <authorList>
            <person name="Noda R."/>
            <person name="Kakizaki K."/>
            <person name="Minamisawa K."/>
        </authorList>
    </citation>
    <scope>NUCLEOTIDE SEQUENCE</scope>
    <source>
        <strain evidence="5">XF5</strain>
    </source>
</reference>